<dbReference type="Pfam" id="PF13185">
    <property type="entry name" value="GAF_2"/>
    <property type="match status" value="1"/>
</dbReference>
<dbReference type="AlphaFoldDB" id="A0A6L5JXU0"/>
<evidence type="ECO:0000256" key="7">
    <source>
        <dbReference type="ARBA" id="ARBA00023015"/>
    </source>
</evidence>
<dbReference type="Gene3D" id="3.30.450.40">
    <property type="match status" value="1"/>
</dbReference>
<evidence type="ECO:0000256" key="4">
    <source>
        <dbReference type="ARBA" id="ARBA00022741"/>
    </source>
</evidence>
<dbReference type="GO" id="GO:0005524">
    <property type="term" value="F:ATP binding"/>
    <property type="evidence" value="ECO:0007669"/>
    <property type="project" value="UniProtKB-KW"/>
</dbReference>
<dbReference type="InterPro" id="IPR027417">
    <property type="entry name" value="P-loop_NTPase"/>
</dbReference>
<dbReference type="PROSITE" id="PS00688">
    <property type="entry name" value="SIGMA54_INTERACT_3"/>
    <property type="match status" value="1"/>
</dbReference>
<dbReference type="SUPFAM" id="SSF46689">
    <property type="entry name" value="Homeodomain-like"/>
    <property type="match status" value="1"/>
</dbReference>
<keyword evidence="10 12" id="KW-0804">Transcription</keyword>
<keyword evidence="6 12" id="KW-0902">Two-component regulatory system</keyword>
<dbReference type="SMART" id="SM00065">
    <property type="entry name" value="GAF"/>
    <property type="match status" value="1"/>
</dbReference>
<reference evidence="15 16" key="1">
    <citation type="submission" date="2019-10" db="EMBL/GenBank/DDBJ databases">
        <title>Whole-genome sequence of the purple nonsulfur photosynthetic bacterium Rhodocyclus tenuis.</title>
        <authorList>
            <person name="Kyndt J.A."/>
            <person name="Meyer T.E."/>
        </authorList>
    </citation>
    <scope>NUCLEOTIDE SEQUENCE [LARGE SCALE GENOMIC DNA]</scope>
    <source>
        <strain evidence="15 16">DSM 110</strain>
    </source>
</reference>
<evidence type="ECO:0000256" key="13">
    <source>
        <dbReference type="SAM" id="MobiDB-lite"/>
    </source>
</evidence>
<gene>
    <name evidence="15" type="primary">nifA</name>
    <name evidence="15" type="ORF">GHK24_10315</name>
</gene>
<dbReference type="Gene3D" id="1.10.10.60">
    <property type="entry name" value="Homeodomain-like"/>
    <property type="match status" value="1"/>
</dbReference>
<dbReference type="EMBL" id="WIXJ01000007">
    <property type="protein sequence ID" value="MQY52167.1"/>
    <property type="molecule type" value="Genomic_DNA"/>
</dbReference>
<dbReference type="PRINTS" id="PR01590">
    <property type="entry name" value="HTHFIS"/>
</dbReference>
<evidence type="ECO:0000256" key="12">
    <source>
        <dbReference type="RuleBase" id="RU368029"/>
    </source>
</evidence>
<dbReference type="PANTHER" id="PTHR32071:SF117">
    <property type="entry name" value="PTS-DEPENDENT DIHYDROXYACETONE KINASE OPERON REGULATORY PROTEIN-RELATED"/>
    <property type="match status" value="1"/>
</dbReference>
<dbReference type="InterPro" id="IPR010113">
    <property type="entry name" value="Nif-specific_regulatory_prot"/>
</dbReference>
<dbReference type="NCBIfam" id="TIGR01817">
    <property type="entry name" value="nifA"/>
    <property type="match status" value="1"/>
</dbReference>
<dbReference type="InterPro" id="IPR009057">
    <property type="entry name" value="Homeodomain-like_sf"/>
</dbReference>
<dbReference type="SUPFAM" id="SSF55781">
    <property type="entry name" value="GAF domain-like"/>
    <property type="match status" value="1"/>
</dbReference>
<keyword evidence="4" id="KW-0547">Nucleotide-binding</keyword>
<feature type="compositionally biased region" description="Basic and acidic residues" evidence="13">
    <location>
        <begin position="478"/>
        <end position="491"/>
    </location>
</feature>
<evidence type="ECO:0000256" key="1">
    <source>
        <dbReference type="ARBA" id="ARBA00002167"/>
    </source>
</evidence>
<dbReference type="Gene3D" id="1.10.8.60">
    <property type="match status" value="1"/>
</dbReference>
<dbReference type="SMART" id="SM00382">
    <property type="entry name" value="AAA"/>
    <property type="match status" value="1"/>
</dbReference>
<evidence type="ECO:0000256" key="3">
    <source>
        <dbReference type="ARBA" id="ARBA00015308"/>
    </source>
</evidence>
<evidence type="ECO:0000313" key="15">
    <source>
        <dbReference type="EMBL" id="MQY52167.1"/>
    </source>
</evidence>
<accession>A0A6L5JXU0</accession>
<organism evidence="15 16">
    <name type="scientific">Rhodocyclus tenuis</name>
    <name type="common">Rhodospirillum tenue</name>
    <dbReference type="NCBI Taxonomy" id="1066"/>
    <lineage>
        <taxon>Bacteria</taxon>
        <taxon>Pseudomonadati</taxon>
        <taxon>Pseudomonadota</taxon>
        <taxon>Betaproteobacteria</taxon>
        <taxon>Rhodocyclales</taxon>
        <taxon>Rhodocyclaceae</taxon>
        <taxon>Rhodocyclus</taxon>
    </lineage>
</organism>
<sequence length="535" mass="58824">MVHTPPSAPRFASQIEEERGQCRLDVDTIYRVSEILSRSLDYRQTMRDVLAALADAGLGRGLIIVIDAESGDLMVNAVHGFDASAFTPVRYQSGEGVLGMVFEAGETIIVDAPGRDPRFLNRLGIYDSTLPFIAAPIAAGERQLGVLGVQPDVAGAGILAECARFVEMIANLIGQSVRLALKVDEEKKSLAEERDSLRRTVRGRYGFDNIVGRSAAMRRIFDQVRLVAKWNTTVLIRGETGTGKELIANAIHYNSPRARAPYVRLNCATLPESLLESELFGHEKGSFTGAVGARKGRFESADGGSLFLDEIGEISPAFQAKLLRVLQEGEFERVGGNRTLKVDVRVIAATHRDLEAAVDAGDFREDLYYRLNVMPILLPALRERSEDIPDLARHLIVRIGEQQGRALTLQESAVRRLTQYSWPGNVRELENCLERAAVMSENGVIDAELIRLDRFRQAVSPGGRSSQHSAPSVAEAAPGERHESYDAGEPSERDRVIAALEQAGWVQAKAARLLGMTPRQIAYRIQTLAIEVKQF</sequence>
<dbReference type="Pfam" id="PF00158">
    <property type="entry name" value="Sigma54_activat"/>
    <property type="match status" value="1"/>
</dbReference>
<dbReference type="PANTHER" id="PTHR32071">
    <property type="entry name" value="TRANSCRIPTIONAL REGULATORY PROTEIN"/>
    <property type="match status" value="1"/>
</dbReference>
<feature type="region of interest" description="Disordered" evidence="13">
    <location>
        <begin position="460"/>
        <end position="491"/>
    </location>
</feature>
<dbReference type="InterPro" id="IPR058031">
    <property type="entry name" value="AAA_lid_NorR"/>
</dbReference>
<dbReference type="PROSITE" id="PS00676">
    <property type="entry name" value="SIGMA54_INTERACT_2"/>
    <property type="match status" value="1"/>
</dbReference>
<dbReference type="InterPro" id="IPR025944">
    <property type="entry name" value="Sigma_54_int_dom_CS"/>
</dbReference>
<dbReference type="Gene3D" id="3.40.50.300">
    <property type="entry name" value="P-loop containing nucleotide triphosphate hydrolases"/>
    <property type="match status" value="1"/>
</dbReference>
<evidence type="ECO:0000256" key="5">
    <source>
        <dbReference type="ARBA" id="ARBA00022840"/>
    </source>
</evidence>
<dbReference type="Pfam" id="PF25601">
    <property type="entry name" value="AAA_lid_14"/>
    <property type="match status" value="1"/>
</dbReference>
<dbReference type="GO" id="GO:0000160">
    <property type="term" value="P:phosphorelay signal transduction system"/>
    <property type="evidence" value="ECO:0007669"/>
    <property type="project" value="UniProtKB-UniRule"/>
</dbReference>
<comment type="subunit">
    <text evidence="2 12">Interacts with sigma-54.</text>
</comment>
<keyword evidence="7 12" id="KW-0805">Transcription regulation</keyword>
<evidence type="ECO:0000259" key="14">
    <source>
        <dbReference type="PROSITE" id="PS50045"/>
    </source>
</evidence>
<keyword evidence="11 12" id="KW-0535">Nitrogen fixation</keyword>
<evidence type="ECO:0000256" key="9">
    <source>
        <dbReference type="ARBA" id="ARBA00023159"/>
    </source>
</evidence>
<dbReference type="OrthoDB" id="9761705at2"/>
<dbReference type="PROSITE" id="PS50045">
    <property type="entry name" value="SIGMA54_INTERACT_4"/>
    <property type="match status" value="1"/>
</dbReference>
<dbReference type="Proteomes" id="UP000480275">
    <property type="component" value="Unassembled WGS sequence"/>
</dbReference>
<dbReference type="GO" id="GO:0009399">
    <property type="term" value="P:nitrogen fixation"/>
    <property type="evidence" value="ECO:0007669"/>
    <property type="project" value="UniProtKB-UniRule"/>
</dbReference>
<dbReference type="SUPFAM" id="SSF52540">
    <property type="entry name" value="P-loop containing nucleoside triphosphate hydrolases"/>
    <property type="match status" value="1"/>
</dbReference>
<dbReference type="InterPro" id="IPR025943">
    <property type="entry name" value="Sigma_54_int_dom_ATP-bd_2"/>
</dbReference>
<dbReference type="InterPro" id="IPR029016">
    <property type="entry name" value="GAF-like_dom_sf"/>
</dbReference>
<evidence type="ECO:0000256" key="11">
    <source>
        <dbReference type="ARBA" id="ARBA00023231"/>
    </source>
</evidence>
<proteinExistence type="predicted"/>
<dbReference type="Pfam" id="PF02954">
    <property type="entry name" value="HTH_8"/>
    <property type="match status" value="1"/>
</dbReference>
<dbReference type="PROSITE" id="PS00675">
    <property type="entry name" value="SIGMA54_INTERACT_1"/>
    <property type="match status" value="1"/>
</dbReference>
<dbReference type="GO" id="GO:0043565">
    <property type="term" value="F:sequence-specific DNA binding"/>
    <property type="evidence" value="ECO:0007669"/>
    <property type="project" value="InterPro"/>
</dbReference>
<comment type="caution">
    <text evidence="15">The sequence shown here is derived from an EMBL/GenBank/DDBJ whole genome shotgun (WGS) entry which is preliminary data.</text>
</comment>
<keyword evidence="5" id="KW-0067">ATP-binding</keyword>
<dbReference type="CDD" id="cd00009">
    <property type="entry name" value="AAA"/>
    <property type="match status" value="1"/>
</dbReference>
<keyword evidence="8 12" id="KW-0238">DNA-binding</keyword>
<evidence type="ECO:0000256" key="10">
    <source>
        <dbReference type="ARBA" id="ARBA00023163"/>
    </source>
</evidence>
<feature type="domain" description="Sigma-54 factor interaction" evidence="14">
    <location>
        <begin position="210"/>
        <end position="438"/>
    </location>
</feature>
<evidence type="ECO:0000256" key="2">
    <source>
        <dbReference type="ARBA" id="ARBA00011135"/>
    </source>
</evidence>
<dbReference type="GO" id="GO:0003700">
    <property type="term" value="F:DNA-binding transcription factor activity"/>
    <property type="evidence" value="ECO:0007669"/>
    <property type="project" value="UniProtKB-UniRule"/>
</dbReference>
<name>A0A6L5JXU0_RHOTE</name>
<dbReference type="InterPro" id="IPR003593">
    <property type="entry name" value="AAA+_ATPase"/>
</dbReference>
<evidence type="ECO:0000256" key="8">
    <source>
        <dbReference type="ARBA" id="ARBA00023125"/>
    </source>
</evidence>
<dbReference type="FunFam" id="3.40.50.300:FF:000006">
    <property type="entry name" value="DNA-binding transcriptional regulator NtrC"/>
    <property type="match status" value="1"/>
</dbReference>
<dbReference type="InterPro" id="IPR002078">
    <property type="entry name" value="Sigma_54_int"/>
</dbReference>
<dbReference type="InterPro" id="IPR002197">
    <property type="entry name" value="HTH_Fis"/>
</dbReference>
<protein>
    <recommendedName>
        <fullName evidence="3 12">Nif-specific regulatory protein</fullName>
    </recommendedName>
</protein>
<evidence type="ECO:0000256" key="6">
    <source>
        <dbReference type="ARBA" id="ARBA00023012"/>
    </source>
</evidence>
<dbReference type="InterPro" id="IPR025662">
    <property type="entry name" value="Sigma_54_int_dom_ATP-bd_1"/>
</dbReference>
<comment type="function">
    <text evidence="1 12">Required for activation of most nif operons, which are directly involved in nitrogen fixation.</text>
</comment>
<keyword evidence="9 12" id="KW-0010">Activator</keyword>
<dbReference type="InterPro" id="IPR003018">
    <property type="entry name" value="GAF"/>
</dbReference>
<evidence type="ECO:0000313" key="16">
    <source>
        <dbReference type="Proteomes" id="UP000480275"/>
    </source>
</evidence>